<dbReference type="EMBL" id="BARU01016864">
    <property type="protein sequence ID" value="GAH53507.1"/>
    <property type="molecule type" value="Genomic_DNA"/>
</dbReference>
<feature type="non-terminal residue" evidence="2">
    <location>
        <position position="119"/>
    </location>
</feature>
<organism evidence="2">
    <name type="scientific">marine sediment metagenome</name>
    <dbReference type="NCBI Taxonomy" id="412755"/>
    <lineage>
        <taxon>unclassified sequences</taxon>
        <taxon>metagenomes</taxon>
        <taxon>ecological metagenomes</taxon>
    </lineage>
</organism>
<dbReference type="SUPFAM" id="SSF56712">
    <property type="entry name" value="Prokaryotic type I DNA topoisomerase"/>
    <property type="match status" value="1"/>
</dbReference>
<name>X1G8H2_9ZZZZ</name>
<dbReference type="InterPro" id="IPR000380">
    <property type="entry name" value="Topo_IA"/>
</dbReference>
<evidence type="ECO:0000313" key="2">
    <source>
        <dbReference type="EMBL" id="GAH53507.1"/>
    </source>
</evidence>
<proteinExistence type="predicted"/>
<dbReference type="GO" id="GO:0003917">
    <property type="term" value="F:DNA topoisomerase type I (single strand cut, ATP-independent) activity"/>
    <property type="evidence" value="ECO:0007669"/>
    <property type="project" value="InterPro"/>
</dbReference>
<dbReference type="InterPro" id="IPR006171">
    <property type="entry name" value="TOPRIM_dom"/>
</dbReference>
<dbReference type="AlphaFoldDB" id="X1G8H2"/>
<feature type="domain" description="Toprim" evidence="1">
    <location>
        <begin position="3"/>
        <end position="113"/>
    </location>
</feature>
<dbReference type="GO" id="GO:0003677">
    <property type="term" value="F:DNA binding"/>
    <property type="evidence" value="ECO:0007669"/>
    <property type="project" value="InterPro"/>
</dbReference>
<dbReference type="Pfam" id="PF01751">
    <property type="entry name" value="Toprim"/>
    <property type="match status" value="1"/>
</dbReference>
<dbReference type="CDD" id="cd03363">
    <property type="entry name" value="TOPRIM_TopoIA_TopoI"/>
    <property type="match status" value="1"/>
</dbReference>
<dbReference type="SMART" id="SM00493">
    <property type="entry name" value="TOPRIM"/>
    <property type="match status" value="1"/>
</dbReference>
<sequence length="119" mass="13177">MGKRLVIVESPAKAKTVNKYLGSDFLVKASMGHIRDLPKKSLGVDIEHDFEPDYEIIPARTSTVAELQKAAKQSEAVLLAADPDREGEAICWHLSTVLGAFNKNIYRVLFHEITKSAVK</sequence>
<dbReference type="InterPro" id="IPR034149">
    <property type="entry name" value="TOPRIM_TopoI"/>
</dbReference>
<dbReference type="PANTHER" id="PTHR42785">
    <property type="entry name" value="DNA TOPOISOMERASE, TYPE IA, CORE"/>
    <property type="match status" value="1"/>
</dbReference>
<protein>
    <recommendedName>
        <fullName evidence="1">Toprim domain-containing protein</fullName>
    </recommendedName>
</protein>
<dbReference type="InterPro" id="IPR023405">
    <property type="entry name" value="Topo_IA_core_domain"/>
</dbReference>
<dbReference type="Gene3D" id="3.40.50.140">
    <property type="match status" value="1"/>
</dbReference>
<dbReference type="GO" id="GO:0006265">
    <property type="term" value="P:DNA topological change"/>
    <property type="evidence" value="ECO:0007669"/>
    <property type="project" value="InterPro"/>
</dbReference>
<accession>X1G8H2</accession>
<gene>
    <name evidence="2" type="ORF">S03H2_28006</name>
</gene>
<dbReference type="PROSITE" id="PS50880">
    <property type="entry name" value="TOPRIM"/>
    <property type="match status" value="1"/>
</dbReference>
<comment type="caution">
    <text evidence="2">The sequence shown here is derived from an EMBL/GenBank/DDBJ whole genome shotgun (WGS) entry which is preliminary data.</text>
</comment>
<dbReference type="PANTHER" id="PTHR42785:SF1">
    <property type="entry name" value="DNA TOPOISOMERASE"/>
    <property type="match status" value="1"/>
</dbReference>
<reference evidence="2" key="1">
    <citation type="journal article" date="2014" name="Front. Microbiol.">
        <title>High frequency of phylogenetically diverse reductive dehalogenase-homologous genes in deep subseafloor sedimentary metagenomes.</title>
        <authorList>
            <person name="Kawai M."/>
            <person name="Futagami T."/>
            <person name="Toyoda A."/>
            <person name="Takaki Y."/>
            <person name="Nishi S."/>
            <person name="Hori S."/>
            <person name="Arai W."/>
            <person name="Tsubouchi T."/>
            <person name="Morono Y."/>
            <person name="Uchiyama I."/>
            <person name="Ito T."/>
            <person name="Fujiyama A."/>
            <person name="Inagaki F."/>
            <person name="Takami H."/>
        </authorList>
    </citation>
    <scope>NUCLEOTIDE SEQUENCE</scope>
    <source>
        <strain evidence="2">Expedition CK06-06</strain>
    </source>
</reference>
<evidence type="ECO:0000259" key="1">
    <source>
        <dbReference type="PROSITE" id="PS50880"/>
    </source>
</evidence>